<dbReference type="NCBIfam" id="TIGR00254">
    <property type="entry name" value="GGDEF"/>
    <property type="match status" value="1"/>
</dbReference>
<dbReference type="SMART" id="SM00052">
    <property type="entry name" value="EAL"/>
    <property type="match status" value="1"/>
</dbReference>
<comment type="caution">
    <text evidence="4">The sequence shown here is derived from an EMBL/GenBank/DDBJ whole genome shotgun (WGS) entry which is preliminary data.</text>
</comment>
<evidence type="ECO:0000259" key="3">
    <source>
        <dbReference type="PROSITE" id="PS50887"/>
    </source>
</evidence>
<dbReference type="InterPro" id="IPR052155">
    <property type="entry name" value="Biofilm_reg_signaling"/>
</dbReference>
<organism evidence="4 5">
    <name type="scientific">Pseudoalteromonas gelatinilytica</name>
    <dbReference type="NCBI Taxonomy" id="1703256"/>
    <lineage>
        <taxon>Bacteria</taxon>
        <taxon>Pseudomonadati</taxon>
        <taxon>Pseudomonadota</taxon>
        <taxon>Gammaproteobacteria</taxon>
        <taxon>Alteromonadales</taxon>
        <taxon>Pseudoalteromonadaceae</taxon>
        <taxon>Pseudoalteromonas</taxon>
    </lineage>
</organism>
<gene>
    <name evidence="4" type="ORF">GCM10008027_45210</name>
</gene>
<dbReference type="CDD" id="cd01948">
    <property type="entry name" value="EAL"/>
    <property type="match status" value="1"/>
</dbReference>
<dbReference type="SMART" id="SM00267">
    <property type="entry name" value="GGDEF"/>
    <property type="match status" value="1"/>
</dbReference>
<dbReference type="InterPro" id="IPR035919">
    <property type="entry name" value="EAL_sf"/>
</dbReference>
<dbReference type="PANTHER" id="PTHR44757">
    <property type="entry name" value="DIGUANYLATE CYCLASE DGCP"/>
    <property type="match status" value="1"/>
</dbReference>
<dbReference type="PROSITE" id="PS50883">
    <property type="entry name" value="EAL"/>
    <property type="match status" value="1"/>
</dbReference>
<dbReference type="InterPro" id="IPR000700">
    <property type="entry name" value="PAS-assoc_C"/>
</dbReference>
<feature type="domain" description="EAL" evidence="2">
    <location>
        <begin position="208"/>
        <end position="325"/>
    </location>
</feature>
<name>A0ABQ1UCJ2_9GAMM</name>
<dbReference type="Pfam" id="PF00563">
    <property type="entry name" value="EAL"/>
    <property type="match status" value="1"/>
</dbReference>
<keyword evidence="5" id="KW-1185">Reference proteome</keyword>
<evidence type="ECO:0000313" key="4">
    <source>
        <dbReference type="EMBL" id="GGF15355.1"/>
    </source>
</evidence>
<dbReference type="PROSITE" id="PS50113">
    <property type="entry name" value="PAC"/>
    <property type="match status" value="1"/>
</dbReference>
<protein>
    <recommendedName>
        <fullName evidence="6">Diguanylate cyclase</fullName>
    </recommendedName>
</protein>
<dbReference type="Gene3D" id="3.30.70.270">
    <property type="match status" value="1"/>
</dbReference>
<sequence length="325" mass="36956">MRPIYDEKGAVVQIQATSRDVSEKMAMQEKLRYDALHDSLSELPNRNFLIQHLTQQLETLDSQPSSYFAVLFLDLDRFKIINDSLGHSFGDKVLIEIAARLKNDLPKTSFIARLGGDEFVIVVRDVENVDRVTNIASNLLTKLKAPFFIENRNIAVSASIGIVIADSPQTSADNLLRNADIAMYQAKANGRSCYKIFNHQMHTNVLKQLQIEHDLRKALDHEEFFLVYQPIVTLPEANLLGFESLVRWRHPKLGMISPDRFIHIAEETGLILPLGAWILRTACHQLADWRRKFPSSQKIKVSVNLSVKQLQQAQVLNEIDTILGF</sequence>
<evidence type="ECO:0008006" key="6">
    <source>
        <dbReference type="Google" id="ProtNLM"/>
    </source>
</evidence>
<proteinExistence type="predicted"/>
<feature type="domain" description="GGDEF" evidence="3">
    <location>
        <begin position="66"/>
        <end position="199"/>
    </location>
</feature>
<dbReference type="InterPro" id="IPR001633">
    <property type="entry name" value="EAL_dom"/>
</dbReference>
<dbReference type="InterPro" id="IPR043128">
    <property type="entry name" value="Rev_trsase/Diguanyl_cyclase"/>
</dbReference>
<dbReference type="PANTHER" id="PTHR44757:SF2">
    <property type="entry name" value="BIOFILM ARCHITECTURE MAINTENANCE PROTEIN MBAA"/>
    <property type="match status" value="1"/>
</dbReference>
<evidence type="ECO:0000313" key="5">
    <source>
        <dbReference type="Proteomes" id="UP000638462"/>
    </source>
</evidence>
<accession>A0ABQ1UCJ2</accession>
<feature type="domain" description="PAC" evidence="1">
    <location>
        <begin position="1"/>
        <end position="33"/>
    </location>
</feature>
<dbReference type="SUPFAM" id="SSF55073">
    <property type="entry name" value="Nucleotide cyclase"/>
    <property type="match status" value="1"/>
</dbReference>
<dbReference type="PROSITE" id="PS50887">
    <property type="entry name" value="GGDEF"/>
    <property type="match status" value="1"/>
</dbReference>
<dbReference type="InterPro" id="IPR000160">
    <property type="entry name" value="GGDEF_dom"/>
</dbReference>
<dbReference type="CDD" id="cd01949">
    <property type="entry name" value="GGDEF"/>
    <property type="match status" value="1"/>
</dbReference>
<dbReference type="InterPro" id="IPR029787">
    <property type="entry name" value="Nucleotide_cyclase"/>
</dbReference>
<reference evidence="5" key="1">
    <citation type="journal article" date="2019" name="Int. J. Syst. Evol. Microbiol.">
        <title>The Global Catalogue of Microorganisms (GCM) 10K type strain sequencing project: providing services to taxonomists for standard genome sequencing and annotation.</title>
        <authorList>
            <consortium name="The Broad Institute Genomics Platform"/>
            <consortium name="The Broad Institute Genome Sequencing Center for Infectious Disease"/>
            <person name="Wu L."/>
            <person name="Ma J."/>
        </authorList>
    </citation>
    <scope>NUCLEOTIDE SEQUENCE [LARGE SCALE GENOMIC DNA]</scope>
    <source>
        <strain evidence="5">CGMCC 1.15394</strain>
    </source>
</reference>
<evidence type="ECO:0000259" key="1">
    <source>
        <dbReference type="PROSITE" id="PS50113"/>
    </source>
</evidence>
<dbReference type="SUPFAM" id="SSF141868">
    <property type="entry name" value="EAL domain-like"/>
    <property type="match status" value="1"/>
</dbReference>
<dbReference type="Proteomes" id="UP000638462">
    <property type="component" value="Unassembled WGS sequence"/>
</dbReference>
<dbReference type="Pfam" id="PF00990">
    <property type="entry name" value="GGDEF"/>
    <property type="match status" value="1"/>
</dbReference>
<evidence type="ECO:0000259" key="2">
    <source>
        <dbReference type="PROSITE" id="PS50883"/>
    </source>
</evidence>
<dbReference type="EMBL" id="BMIT01000043">
    <property type="protein sequence ID" value="GGF15355.1"/>
    <property type="molecule type" value="Genomic_DNA"/>
</dbReference>
<dbReference type="Gene3D" id="3.20.20.450">
    <property type="entry name" value="EAL domain"/>
    <property type="match status" value="1"/>
</dbReference>